<evidence type="ECO:0000313" key="1">
    <source>
        <dbReference type="EMBL" id="MDJ1173716.1"/>
    </source>
</evidence>
<organism evidence="1 2">
    <name type="scientific">Roseofilum capinflatum BLCC-M114</name>
    <dbReference type="NCBI Taxonomy" id="3022440"/>
    <lineage>
        <taxon>Bacteria</taxon>
        <taxon>Bacillati</taxon>
        <taxon>Cyanobacteriota</taxon>
        <taxon>Cyanophyceae</taxon>
        <taxon>Desertifilales</taxon>
        <taxon>Desertifilaceae</taxon>
        <taxon>Roseofilum</taxon>
        <taxon>Roseofilum capinflatum</taxon>
    </lineage>
</organism>
<dbReference type="RefSeq" id="WP_283766067.1">
    <property type="nucleotide sequence ID" value="NZ_JAQOSO010000028.1"/>
</dbReference>
<sequence length="286" mass="30911">MSSQKDMVNQRFQNLLISLMVTSSLIGCNSSSPPEEVSQEGTGSLTFQANGEDFVRQGFTSKDGWQIDFNHVYVTLDQVTAYQTDPAFNSEEDGEIDATTTLTFTSPQTVDLAAGDAEAEPIVVDQLQEVPVGVYNAVSWRMVPASEGPAAGHTVVLDGIAQKEDETINFQVSINQEYTYTCGEFVGDQRKGIVMADQGADVEATFHFDHIFGDASAPADDAINVGALGFEPLAKLANNGTVELDESMWRSQLTPEEVKRLDVALNSLGHVGEGHCRQSEAIPTQP</sequence>
<protein>
    <submittedName>
        <fullName evidence="1">DUF4382 domain-containing protein</fullName>
    </submittedName>
</protein>
<comment type="caution">
    <text evidence="1">The sequence shown here is derived from an EMBL/GenBank/DDBJ whole genome shotgun (WGS) entry which is preliminary data.</text>
</comment>
<dbReference type="Proteomes" id="UP001235849">
    <property type="component" value="Unassembled WGS sequence"/>
</dbReference>
<accession>A0ABT7B3H3</accession>
<proteinExistence type="predicted"/>
<name>A0ABT7B3H3_9CYAN</name>
<dbReference type="EMBL" id="JAQOSO010000028">
    <property type="protein sequence ID" value="MDJ1173716.1"/>
    <property type="molecule type" value="Genomic_DNA"/>
</dbReference>
<reference evidence="1 2" key="1">
    <citation type="submission" date="2023-01" db="EMBL/GenBank/DDBJ databases">
        <title>Novel diversity within Roseofilum (Cyanobacteria; Desertifilaceae) from marine benthic mats with descriptions of four novel species.</title>
        <authorList>
            <person name="Wang Y."/>
            <person name="Berthold D.E."/>
            <person name="Hu J."/>
            <person name="Lefler F.W."/>
            <person name="Laughinghouse H.D. IV."/>
        </authorList>
    </citation>
    <scope>NUCLEOTIDE SEQUENCE [LARGE SCALE GENOMIC DNA]</scope>
    <source>
        <strain evidence="1 2">BLCC-M114</strain>
    </source>
</reference>
<gene>
    <name evidence="1" type="ORF">PMG25_06380</name>
</gene>
<keyword evidence="2" id="KW-1185">Reference proteome</keyword>
<evidence type="ECO:0000313" key="2">
    <source>
        <dbReference type="Proteomes" id="UP001235849"/>
    </source>
</evidence>
<dbReference type="PROSITE" id="PS51257">
    <property type="entry name" value="PROKAR_LIPOPROTEIN"/>
    <property type="match status" value="1"/>
</dbReference>